<evidence type="ECO:0000259" key="5">
    <source>
        <dbReference type="Pfam" id="PF03976"/>
    </source>
</evidence>
<accession>G7US27</accession>
<dbReference type="eggNOG" id="COG2326">
    <property type="taxonomic scope" value="Bacteria"/>
</dbReference>
<organism evidence="6 7">
    <name type="scientific">Pseudoxanthomonas spadix (strain BD-a59)</name>
    <dbReference type="NCBI Taxonomy" id="1045855"/>
    <lineage>
        <taxon>Bacteria</taxon>
        <taxon>Pseudomonadati</taxon>
        <taxon>Pseudomonadota</taxon>
        <taxon>Gammaproteobacteria</taxon>
        <taxon>Lysobacterales</taxon>
        <taxon>Lysobacteraceae</taxon>
        <taxon>Pseudoxanthomonas</taxon>
    </lineage>
</organism>
<sequence>MSKKLKRKDYEAQLEPLQLQLLSMARWLACTGKRVVVIFEGRDTAGKGGSIDAIRRHINPRQCRVLALPKPSDHEATQWYFQRYVPHLPAAGELLLMDRSWYNRAGVEKVMGYCTPEQYAAFLQQAPIFEQLLVDDGILLFKYWLTVDQKQQEARFAERLADPLKRWKLSPVDLQAREKYAEYTQAREVMLAATHSHYAPWTLVDFNDQRRGRLTLIRDLLLRLPDTAVSESTLTLKKLGHPPLHEEFGLLRPIPDGSEAD</sequence>
<proteinExistence type="inferred from homology"/>
<evidence type="ECO:0000256" key="2">
    <source>
        <dbReference type="ARBA" id="ARBA00022679"/>
    </source>
</evidence>
<dbReference type="SUPFAM" id="SSF52540">
    <property type="entry name" value="P-loop containing nucleoside triphosphate hydrolases"/>
    <property type="match status" value="1"/>
</dbReference>
<dbReference type="EMBL" id="CP003093">
    <property type="protein sequence ID" value="AER57235.1"/>
    <property type="molecule type" value="Genomic_DNA"/>
</dbReference>
<dbReference type="InterPro" id="IPR022488">
    <property type="entry name" value="PPK2-related"/>
</dbReference>
<evidence type="ECO:0000256" key="1">
    <source>
        <dbReference type="ARBA" id="ARBA00009924"/>
    </source>
</evidence>
<dbReference type="InterPro" id="IPR016898">
    <property type="entry name" value="Polyphosphate_phosphotransfera"/>
</dbReference>
<comment type="similarity">
    <text evidence="1 4">Belongs to the polyphosphate kinase 2 (PPK2) family. Class I subfamily.</text>
</comment>
<evidence type="ECO:0000256" key="4">
    <source>
        <dbReference type="RuleBase" id="RU369062"/>
    </source>
</evidence>
<gene>
    <name evidence="6" type="ordered locus">DSC_12955</name>
</gene>
<name>G7US27_PSEUP</name>
<dbReference type="PIRSF" id="PIRSF028756">
    <property type="entry name" value="PPK2_prd"/>
    <property type="match status" value="1"/>
</dbReference>
<keyword evidence="2 4" id="KW-0808">Transferase</keyword>
<dbReference type="InterPro" id="IPR027417">
    <property type="entry name" value="P-loop_NTPase"/>
</dbReference>
<dbReference type="Pfam" id="PF03976">
    <property type="entry name" value="PPK2"/>
    <property type="match status" value="1"/>
</dbReference>
<dbReference type="RefSeq" id="WP_014161408.1">
    <property type="nucleotide sequence ID" value="NC_016147.2"/>
</dbReference>
<protein>
    <recommendedName>
        <fullName evidence="4">ADP/GDP-polyphosphate phosphotransferase</fullName>
        <ecNumber evidence="4">2.7.4.-</ecNumber>
    </recommendedName>
    <alternativeName>
        <fullName evidence="4">Polyphosphate kinase PPK2</fullName>
    </alternativeName>
</protein>
<dbReference type="GO" id="GO:0006793">
    <property type="term" value="P:phosphorus metabolic process"/>
    <property type="evidence" value="ECO:0007669"/>
    <property type="project" value="InterPro"/>
</dbReference>
<dbReference type="EC" id="2.7.4.-" evidence="4"/>
<comment type="subunit">
    <text evidence="4">Homotetramer.</text>
</comment>
<comment type="function">
    <text evidence="4">Uses inorganic polyphosphate (polyP) as a donor to convert GDP to GTP or ADP to ATP.</text>
</comment>
<dbReference type="AlphaFoldDB" id="G7US27"/>
<dbReference type="OrthoDB" id="9775224at2"/>
<feature type="domain" description="Polyphosphate kinase-2-related" evidence="5">
    <location>
        <begin position="5"/>
        <end position="228"/>
    </location>
</feature>
<dbReference type="STRING" id="1045855.DSC_12955"/>
<dbReference type="Proteomes" id="UP000005870">
    <property type="component" value="Chromosome"/>
</dbReference>
<dbReference type="InterPro" id="IPR022486">
    <property type="entry name" value="PPK2_PA0141"/>
</dbReference>
<dbReference type="KEGG" id="psd:DSC_12955"/>
<dbReference type="PANTHER" id="PTHR34383:SF1">
    <property type="entry name" value="ADP-POLYPHOSPHATE PHOSPHOTRANSFERASE"/>
    <property type="match status" value="1"/>
</dbReference>
<evidence type="ECO:0000256" key="3">
    <source>
        <dbReference type="ARBA" id="ARBA00022777"/>
    </source>
</evidence>
<evidence type="ECO:0000313" key="6">
    <source>
        <dbReference type="EMBL" id="AER57235.1"/>
    </source>
</evidence>
<dbReference type="NCBIfam" id="TIGR03707">
    <property type="entry name" value="PPK2_P_aer"/>
    <property type="match status" value="1"/>
</dbReference>
<dbReference type="GO" id="GO:0008976">
    <property type="term" value="F:polyphosphate kinase activity"/>
    <property type="evidence" value="ECO:0007669"/>
    <property type="project" value="UniProtKB-UniRule"/>
</dbReference>
<keyword evidence="3 4" id="KW-0418">Kinase</keyword>
<keyword evidence="7" id="KW-1185">Reference proteome</keyword>
<dbReference type="PANTHER" id="PTHR34383">
    <property type="entry name" value="POLYPHOSPHATE:AMP PHOSPHOTRANSFERASE-RELATED"/>
    <property type="match status" value="1"/>
</dbReference>
<evidence type="ECO:0000313" key="7">
    <source>
        <dbReference type="Proteomes" id="UP000005870"/>
    </source>
</evidence>
<reference evidence="6 7" key="1">
    <citation type="journal article" date="2012" name="J. Bacteriol.">
        <title>Complete Genome Sequence of the BTEX-Degrading Bacterium Pseudoxanthomonas spadix BD-a59.</title>
        <authorList>
            <person name="Lee S.H."/>
            <person name="Jin H.M."/>
            <person name="Lee H.J."/>
            <person name="Kim J.M."/>
            <person name="Jeon C.O."/>
        </authorList>
    </citation>
    <scope>NUCLEOTIDE SEQUENCE [LARGE SCALE GENOMIC DNA]</scope>
    <source>
        <strain evidence="6 7">BD-a59</strain>
    </source>
</reference>
<dbReference type="Gene3D" id="3.40.50.300">
    <property type="entry name" value="P-loop containing nucleotide triphosphate hydrolases"/>
    <property type="match status" value="1"/>
</dbReference>
<dbReference type="HOGENOM" id="CLU_048699_3_0_6"/>